<dbReference type="Proteomes" id="UP000001803">
    <property type="component" value="Chromosome"/>
</dbReference>
<evidence type="ECO:0000256" key="3">
    <source>
        <dbReference type="ARBA" id="ARBA00022475"/>
    </source>
</evidence>
<keyword evidence="3" id="KW-1003">Cell membrane</keyword>
<proteinExistence type="predicted"/>
<dbReference type="GO" id="GO:0015297">
    <property type="term" value="F:antiporter activity"/>
    <property type="evidence" value="ECO:0007669"/>
    <property type="project" value="InterPro"/>
</dbReference>
<keyword evidence="5 7" id="KW-1133">Transmembrane helix</keyword>
<reference evidence="8 9" key="1">
    <citation type="journal article" date="2009" name="PLoS ONE">
        <title>Genome sequence of the pathogenic intestinal spirochete Brachyspira hyodysenteriae reveals adaptations to its lifestyle in the porcine large intestine.</title>
        <authorList>
            <person name="Bellgard M.I."/>
            <person name="Wanchanthuek P."/>
            <person name="La T."/>
            <person name="Ryan K."/>
            <person name="Moolhuijzen P."/>
            <person name="Albertyn Z."/>
            <person name="Shaban B."/>
            <person name="Motro Y."/>
            <person name="Dunn D.S."/>
            <person name="Schibeci D."/>
            <person name="Hunter A."/>
            <person name="Barrero R."/>
            <person name="Phillips N.D."/>
            <person name="Hampson D.J."/>
        </authorList>
    </citation>
    <scope>NUCLEOTIDE SEQUENCE [LARGE SCALE GENOMIC DNA]</scope>
    <source>
        <strain evidence="9">ATCC 49526 / WA1</strain>
    </source>
</reference>
<feature type="transmembrane region" description="Helical" evidence="7">
    <location>
        <begin position="123"/>
        <end position="140"/>
    </location>
</feature>
<keyword evidence="6 7" id="KW-0472">Membrane</keyword>
<feature type="transmembrane region" description="Helical" evidence="7">
    <location>
        <begin position="181"/>
        <end position="201"/>
    </location>
</feature>
<accession>A0A3B6VGF2</accession>
<keyword evidence="9" id="KW-1185">Reference proteome</keyword>
<keyword evidence="4 7" id="KW-0812">Transmembrane</keyword>
<dbReference type="NCBIfam" id="TIGR00797">
    <property type="entry name" value="matE"/>
    <property type="match status" value="1"/>
</dbReference>
<dbReference type="RefSeq" id="WP_012671126.1">
    <property type="nucleotide sequence ID" value="NC_012225.1"/>
</dbReference>
<feature type="transmembrane region" description="Helical" evidence="7">
    <location>
        <begin position="217"/>
        <end position="240"/>
    </location>
</feature>
<name>A0A3B6VGF2_BRAHW</name>
<gene>
    <name evidence="8" type="ordered locus">BHWA1_01614</name>
</gene>
<dbReference type="PIRSF" id="PIRSF006603">
    <property type="entry name" value="DinF"/>
    <property type="match status" value="1"/>
</dbReference>
<dbReference type="PANTHER" id="PTHR43549">
    <property type="entry name" value="MULTIDRUG RESISTANCE PROTEIN YPNP-RELATED"/>
    <property type="match status" value="1"/>
</dbReference>
<feature type="transmembrane region" description="Helical" evidence="7">
    <location>
        <begin position="7"/>
        <end position="32"/>
    </location>
</feature>
<dbReference type="InterPro" id="IPR048279">
    <property type="entry name" value="MdtK-like"/>
</dbReference>
<feature type="transmembrane region" description="Helical" evidence="7">
    <location>
        <begin position="152"/>
        <end position="175"/>
    </location>
</feature>
<evidence type="ECO:0000256" key="6">
    <source>
        <dbReference type="ARBA" id="ARBA00023136"/>
    </source>
</evidence>
<evidence type="ECO:0000313" key="8">
    <source>
        <dbReference type="EMBL" id="ACN84084.1"/>
    </source>
</evidence>
<evidence type="ECO:0000256" key="5">
    <source>
        <dbReference type="ARBA" id="ARBA00022989"/>
    </source>
</evidence>
<feature type="transmembrane region" description="Helical" evidence="7">
    <location>
        <begin position="44"/>
        <end position="64"/>
    </location>
</feature>
<dbReference type="AlphaFoldDB" id="A0A3B6VGF2"/>
<keyword evidence="2" id="KW-0813">Transport</keyword>
<dbReference type="GO" id="GO:0042910">
    <property type="term" value="F:xenobiotic transmembrane transporter activity"/>
    <property type="evidence" value="ECO:0007669"/>
    <property type="project" value="InterPro"/>
</dbReference>
<evidence type="ECO:0000256" key="1">
    <source>
        <dbReference type="ARBA" id="ARBA00004651"/>
    </source>
</evidence>
<organism evidence="8 9">
    <name type="scientific">Brachyspira hyodysenteriae (strain ATCC 49526 / WA1)</name>
    <dbReference type="NCBI Taxonomy" id="565034"/>
    <lineage>
        <taxon>Bacteria</taxon>
        <taxon>Pseudomonadati</taxon>
        <taxon>Spirochaetota</taxon>
        <taxon>Spirochaetia</taxon>
        <taxon>Brachyspirales</taxon>
        <taxon>Brachyspiraceae</taxon>
        <taxon>Brachyspira</taxon>
    </lineage>
</organism>
<dbReference type="InterPro" id="IPR052031">
    <property type="entry name" value="Membrane_Transporter-Flippase"/>
</dbReference>
<feature type="transmembrane region" description="Helical" evidence="7">
    <location>
        <begin position="365"/>
        <end position="385"/>
    </location>
</feature>
<evidence type="ECO:0000256" key="7">
    <source>
        <dbReference type="SAM" id="Phobius"/>
    </source>
</evidence>
<dbReference type="PANTHER" id="PTHR43549:SF3">
    <property type="entry name" value="MULTIDRUG RESISTANCE PROTEIN YPNP-RELATED"/>
    <property type="match status" value="1"/>
</dbReference>
<comment type="subcellular location">
    <subcellularLocation>
        <location evidence="1">Cell membrane</location>
        <topology evidence="1">Multi-pass membrane protein</topology>
    </subcellularLocation>
</comment>
<dbReference type="Pfam" id="PF01554">
    <property type="entry name" value="MatE"/>
    <property type="match status" value="2"/>
</dbReference>
<dbReference type="KEGG" id="bhy:BHWA1_01614"/>
<evidence type="ECO:0000256" key="2">
    <source>
        <dbReference type="ARBA" id="ARBA00022448"/>
    </source>
</evidence>
<evidence type="ECO:0000313" key="9">
    <source>
        <dbReference type="Proteomes" id="UP000001803"/>
    </source>
</evidence>
<protein>
    <submittedName>
        <fullName evidence="8">MATE efflux family protein</fullName>
    </submittedName>
</protein>
<feature type="transmembrane region" description="Helical" evidence="7">
    <location>
        <begin position="334"/>
        <end position="353"/>
    </location>
</feature>
<sequence>MYLIKFSFILFVSNILQYLYSIIDIIFISHIVGDYGVVALGNSASLMFIITSVSLGLSIGGSIIISKYKGANDTIKYHQSISTLLFLSALFSIIISVLGIIFSKHILIFMNVPKESFNYAYDYIRIIFSGVFFIFLYGSISSIIKSSGKEKVSLYFIIVASITNILLDFLFVYVLKLSVKGAALATVISQALSFLLSLYFIRKDIIFNIDIKIIKELIYVSFPCIFQMLIINISFFIINIMMNKYDVITGFTIGLKINTFIGMISWSIGEALSILVSKSMGKRDYIKIKNTVIFAVFFNIAVTMTAVLFIHIFAKNIIAIFYNGDDKTINDIIFYLRVCASFNGITYALMYILDSFLIGIQKSYLAFINSFIDSIIFKVILSMILEISIGFIGIYISIAVSSVAPSFIGIIYFLMFINKYKLNKY</sequence>
<feature type="transmembrane region" description="Helical" evidence="7">
    <location>
        <begin position="391"/>
        <end position="417"/>
    </location>
</feature>
<feature type="transmembrane region" description="Helical" evidence="7">
    <location>
        <begin position="260"/>
        <end position="280"/>
    </location>
</feature>
<evidence type="ECO:0000256" key="4">
    <source>
        <dbReference type="ARBA" id="ARBA00022692"/>
    </source>
</evidence>
<feature type="transmembrane region" description="Helical" evidence="7">
    <location>
        <begin position="292"/>
        <end position="314"/>
    </location>
</feature>
<dbReference type="EMBL" id="CP001357">
    <property type="protein sequence ID" value="ACN84084.1"/>
    <property type="molecule type" value="Genomic_DNA"/>
</dbReference>
<dbReference type="GO" id="GO:0005886">
    <property type="term" value="C:plasma membrane"/>
    <property type="evidence" value="ECO:0007669"/>
    <property type="project" value="UniProtKB-SubCell"/>
</dbReference>
<dbReference type="InterPro" id="IPR002528">
    <property type="entry name" value="MATE_fam"/>
</dbReference>
<feature type="transmembrane region" description="Helical" evidence="7">
    <location>
        <begin position="84"/>
        <end position="103"/>
    </location>
</feature>